<evidence type="ECO:0008006" key="5">
    <source>
        <dbReference type="Google" id="ProtNLM"/>
    </source>
</evidence>
<dbReference type="EMBL" id="VICG01000013">
    <property type="protein sequence ID" value="KAA8565628.1"/>
    <property type="molecule type" value="Genomic_DNA"/>
</dbReference>
<protein>
    <recommendedName>
        <fullName evidence="5">Pentatricopeptide repeat domain-containing protein</fullName>
    </recommendedName>
</protein>
<dbReference type="AlphaFoldDB" id="A0A5M9J7Q3"/>
<evidence type="ECO:0000313" key="3">
    <source>
        <dbReference type="EMBL" id="KAA8565628.1"/>
    </source>
</evidence>
<evidence type="ECO:0000313" key="4">
    <source>
        <dbReference type="Proteomes" id="UP000322873"/>
    </source>
</evidence>
<sequence length="951" mass="109195">MQSLWFRAAQTRSLCHCNACVNISTTIARQTTNAIGKRRRVSIGDIFTACYSTILATAAVADSDRKVRRREQWDLLISEAKAGSPNDKAEEPQNSQVEGNSDEVKNRIPGTSGTSGIPGSLGNNFPLSRKGFNSTKAGYTGPMTWDGASWTATSSMARLGTQLNNIPSRITTPVESLAPPETSQDPVPPTSARPAQSATPDTTANLLADGERLGEHIPQHSMLRPREPKTRQQMEKIENTISRVVQQLMWTTKLSPIAADFHSAPPGIFLETERMMERVERLQQGDITMPAYKLNAEASEERSHLHDALKALFKNTSPGEKKLNLILAKICYNLLFTELMLHDHAQIFVDSFLYDSTFRPTSKTIQVILNHYAAKNDLEGYRSIIKRMRAVDGSMNIARRHVKQLSEPSVLRWAEKHAKRLILREGWLQRKVPRDASIFDILIRTSLQITTTRQSVMYIRAALRQNTEIQPELLCEAVTSCVAQLDYAAGESLLQSILEGWSEEVRRPKLIALTKSTRWAIRELLHLCGIDPSRNLPQVLPVDVPRWNLGRLLFYLNIGSIRDSIDRFIDRIRSLQDTFGIHAKRTKLTDINSWRTEFGGTRACDYLPKKLEPHKESSFRSSVDHALEIFDKFSYTEKARAKKSKQGARQARRVMLQSLEAKVAFSNANVISTEMSLVSWYYDQLPRDWRYAYHLRLKQRPYMSLRRRISVLQGLKRLQKLHVLDYQINKSLQQIVLLKREMNEIKKEKERRIVDITAKVNRSKKQIKLLERQIHLSEQRIKSKLQHLRMSGLRELYLLEKEIGRSKRQIKLLDEELKLEFPQMNPAKKLRELNLILFKVNKSKHQVKLLAEEISLAFPRVVRKNYINSDRDYYKVLRKFRKDLSFRYDPPEDLFLSTEEQDYEVIRAVSVERTLRFKRLEGHLSEESVSSSISSHSSVPVETTSEALYVS</sequence>
<dbReference type="VEuPathDB" id="FungiDB:MFRU_006g02130"/>
<organism evidence="3 4">
    <name type="scientific">Monilinia fructicola</name>
    <name type="common">Brown rot fungus</name>
    <name type="synonym">Ciboria fructicola</name>
    <dbReference type="NCBI Taxonomy" id="38448"/>
    <lineage>
        <taxon>Eukaryota</taxon>
        <taxon>Fungi</taxon>
        <taxon>Dikarya</taxon>
        <taxon>Ascomycota</taxon>
        <taxon>Pezizomycotina</taxon>
        <taxon>Leotiomycetes</taxon>
        <taxon>Helotiales</taxon>
        <taxon>Sclerotiniaceae</taxon>
        <taxon>Monilinia</taxon>
    </lineage>
</organism>
<gene>
    <name evidence="3" type="ORF">EYC84_009480</name>
</gene>
<feature type="region of interest" description="Disordered" evidence="2">
    <location>
        <begin position="78"/>
        <end position="122"/>
    </location>
</feature>
<comment type="caution">
    <text evidence="3">The sequence shown here is derived from an EMBL/GenBank/DDBJ whole genome shotgun (WGS) entry which is preliminary data.</text>
</comment>
<evidence type="ECO:0000256" key="2">
    <source>
        <dbReference type="SAM" id="MobiDB-lite"/>
    </source>
</evidence>
<name>A0A5M9J7Q3_MONFR</name>
<dbReference type="Proteomes" id="UP000322873">
    <property type="component" value="Unassembled WGS sequence"/>
</dbReference>
<feature type="coiled-coil region" evidence="1">
    <location>
        <begin position="728"/>
        <end position="780"/>
    </location>
</feature>
<feature type="compositionally biased region" description="Polar residues" evidence="2">
    <location>
        <begin position="193"/>
        <end position="202"/>
    </location>
</feature>
<keyword evidence="4" id="KW-1185">Reference proteome</keyword>
<keyword evidence="1" id="KW-0175">Coiled coil</keyword>
<accession>A0A5M9J7Q3</accession>
<reference evidence="3 4" key="1">
    <citation type="submission" date="2019-06" db="EMBL/GenBank/DDBJ databases">
        <title>Genome Sequence of the Brown Rot Fungal Pathogen Monilinia fructicola.</title>
        <authorList>
            <person name="De Miccolis Angelini R.M."/>
            <person name="Landi L."/>
            <person name="Abate D."/>
            <person name="Pollastro S."/>
            <person name="Romanazzi G."/>
            <person name="Faretra F."/>
        </authorList>
    </citation>
    <scope>NUCLEOTIDE SEQUENCE [LARGE SCALE GENOMIC DNA]</scope>
    <source>
        <strain evidence="3 4">Mfrc123</strain>
    </source>
</reference>
<feature type="region of interest" description="Disordered" evidence="2">
    <location>
        <begin position="172"/>
        <end position="202"/>
    </location>
</feature>
<evidence type="ECO:0000256" key="1">
    <source>
        <dbReference type="SAM" id="Coils"/>
    </source>
</evidence>
<feature type="compositionally biased region" description="Low complexity" evidence="2">
    <location>
        <begin position="108"/>
        <end position="120"/>
    </location>
</feature>
<proteinExistence type="predicted"/>